<comment type="caution">
    <text evidence="1">The sequence shown here is derived from an EMBL/GenBank/DDBJ whole genome shotgun (WGS) entry which is preliminary data.</text>
</comment>
<organism evidence="1 2">
    <name type="scientific">Flavobacterium columnare</name>
    <dbReference type="NCBI Taxonomy" id="996"/>
    <lineage>
        <taxon>Bacteria</taxon>
        <taxon>Pseudomonadati</taxon>
        <taxon>Bacteroidota</taxon>
        <taxon>Flavobacteriia</taxon>
        <taxon>Flavobacteriales</taxon>
        <taxon>Flavobacteriaceae</taxon>
        <taxon>Flavobacterium</taxon>
    </lineage>
</organism>
<reference evidence="1 2" key="1">
    <citation type="journal article" date="2017" name="Infect. Genet. Evol.">
        <title>Comparative genome analysis of fish pathogen Flavobacterium columnare reveals extensive sequence diversity within the species.</title>
        <authorList>
            <person name="Kayansamruaj P."/>
            <person name="Dong H.T."/>
            <person name="Hirono I."/>
            <person name="Kondo H."/>
            <person name="Senapin S."/>
            <person name="Rodkhum C."/>
        </authorList>
    </citation>
    <scope>NUCLEOTIDE SEQUENCE [LARGE SCALE GENOMIC DNA]</scope>
    <source>
        <strain evidence="1 2">1214</strain>
    </source>
</reference>
<evidence type="ECO:0000313" key="1">
    <source>
        <dbReference type="EMBL" id="OWP75170.1"/>
    </source>
</evidence>
<dbReference type="EMBL" id="MTCY01000046">
    <property type="protein sequence ID" value="OWP75170.1"/>
    <property type="molecule type" value="Genomic_DNA"/>
</dbReference>
<proteinExistence type="predicted"/>
<accession>A0A246G8F2</accession>
<dbReference type="Proteomes" id="UP000198034">
    <property type="component" value="Unassembled WGS sequence"/>
</dbReference>
<evidence type="ECO:0000313" key="2">
    <source>
        <dbReference type="Proteomes" id="UP000198034"/>
    </source>
</evidence>
<protein>
    <submittedName>
        <fullName evidence="1">Uncharacterized protein</fullName>
    </submittedName>
</protein>
<dbReference type="AlphaFoldDB" id="A0A246G8F2"/>
<name>A0A246G8F2_9FLAO</name>
<gene>
    <name evidence="1" type="ORF">BWK62_12580</name>
</gene>
<sequence length="490" mass="57063">MKKILFIIGFLSQLSVSQEVELRWAEKIPTKSQVSILGGKNGNYYTTYVDRKDKIFARSYDQFLNLKSEKEINFNLSDKRYTYDGAYFLNTGIVHFIEDFERKTDRAFLYTGYSDFNLQTQDKLHVVNEVEDIDKISYFGSRRISPDSTKILVYHEQQNKRKEPNILMYKVYNSTFTNVISEGGASLPIKAKNYNTEDFRVDNNGNVYVIAKITKERSEREKNMSEYYYKLIVFGKDKQIKEFDFDYPDNDISYIDILPGANNTFFCTGFLNNLKGSNKKKMISDEMFFAVLDCNSLELKSSKMIKVDGLYPEEFKNREDYIPYKIREIYQKSDGGYSIVAEQYTYYVVQSKYGSYTVHIYCDISVIQTDKNSNVLSVSRIPKYQKQAGNPSITCTFKNDRTYVIYEDLIKNLEAENDEQTKRSTTSLFSSKSKNALFLLTIESDGKFKKEILYDYKESKIQPYILGSKQISKGEILLNANDQIGLFKIK</sequence>